<evidence type="ECO:0000313" key="6">
    <source>
        <dbReference type="EMBL" id="EOO02414.1"/>
    </source>
</evidence>
<evidence type="ECO:0000256" key="4">
    <source>
        <dbReference type="SAM" id="MobiDB-lite"/>
    </source>
</evidence>
<dbReference type="SUPFAM" id="SSF57701">
    <property type="entry name" value="Zn2/Cys6 DNA-binding domain"/>
    <property type="match status" value="1"/>
</dbReference>
<dbReference type="CDD" id="cd12148">
    <property type="entry name" value="fungal_TF_MHR"/>
    <property type="match status" value="1"/>
</dbReference>
<keyword evidence="3" id="KW-0539">Nucleus</keyword>
<feature type="compositionally biased region" description="Polar residues" evidence="4">
    <location>
        <begin position="107"/>
        <end position="136"/>
    </location>
</feature>
<dbReference type="InterPro" id="IPR050613">
    <property type="entry name" value="Sec_Metabolite_Reg"/>
</dbReference>
<dbReference type="Pfam" id="PF04082">
    <property type="entry name" value="Fungal_trans"/>
    <property type="match status" value="1"/>
</dbReference>
<dbReference type="PROSITE" id="PS00463">
    <property type="entry name" value="ZN2_CY6_FUNGAL_1"/>
    <property type="match status" value="1"/>
</dbReference>
<dbReference type="GO" id="GO:0005634">
    <property type="term" value="C:nucleus"/>
    <property type="evidence" value="ECO:0007669"/>
    <property type="project" value="UniProtKB-SubCell"/>
</dbReference>
<dbReference type="InterPro" id="IPR036864">
    <property type="entry name" value="Zn2-C6_fun-type_DNA-bd_sf"/>
</dbReference>
<dbReference type="KEGG" id="tmn:UCRPA7_2085"/>
<dbReference type="OrthoDB" id="424974at2759"/>
<evidence type="ECO:0000256" key="2">
    <source>
        <dbReference type="ARBA" id="ARBA00022723"/>
    </source>
</evidence>
<dbReference type="GO" id="GO:0008270">
    <property type="term" value="F:zinc ion binding"/>
    <property type="evidence" value="ECO:0007669"/>
    <property type="project" value="InterPro"/>
</dbReference>
<feature type="region of interest" description="Disordered" evidence="4">
    <location>
        <begin position="107"/>
        <end position="149"/>
    </location>
</feature>
<dbReference type="eggNOG" id="ENOG502SIT3">
    <property type="taxonomic scope" value="Eukaryota"/>
</dbReference>
<evidence type="ECO:0000259" key="5">
    <source>
        <dbReference type="PROSITE" id="PS50048"/>
    </source>
</evidence>
<dbReference type="Proteomes" id="UP000014074">
    <property type="component" value="Unassembled WGS sequence"/>
</dbReference>
<keyword evidence="7" id="KW-1185">Reference proteome</keyword>
<dbReference type="Gene3D" id="4.10.240.10">
    <property type="entry name" value="Zn(2)-C6 fungal-type DNA-binding domain"/>
    <property type="match status" value="1"/>
</dbReference>
<dbReference type="PROSITE" id="PS50048">
    <property type="entry name" value="ZN2_CY6_FUNGAL_2"/>
    <property type="match status" value="1"/>
</dbReference>
<dbReference type="EMBL" id="KB932920">
    <property type="protein sequence ID" value="EOO02414.1"/>
    <property type="molecule type" value="Genomic_DNA"/>
</dbReference>
<evidence type="ECO:0000313" key="7">
    <source>
        <dbReference type="Proteomes" id="UP000014074"/>
    </source>
</evidence>
<gene>
    <name evidence="6" type="ORF">UCRPA7_2085</name>
</gene>
<dbReference type="PANTHER" id="PTHR31001">
    <property type="entry name" value="UNCHARACTERIZED TRANSCRIPTIONAL REGULATORY PROTEIN"/>
    <property type="match status" value="1"/>
</dbReference>
<dbReference type="AlphaFoldDB" id="R8BSY7"/>
<dbReference type="GO" id="GO:0006351">
    <property type="term" value="P:DNA-templated transcription"/>
    <property type="evidence" value="ECO:0007669"/>
    <property type="project" value="InterPro"/>
</dbReference>
<name>R8BSY7_PHAM7</name>
<dbReference type="GO" id="GO:0003677">
    <property type="term" value="F:DNA binding"/>
    <property type="evidence" value="ECO:0007669"/>
    <property type="project" value="InterPro"/>
</dbReference>
<evidence type="ECO:0000256" key="3">
    <source>
        <dbReference type="ARBA" id="ARBA00023242"/>
    </source>
</evidence>
<dbReference type="SMART" id="SM00066">
    <property type="entry name" value="GAL4"/>
    <property type="match status" value="1"/>
</dbReference>
<dbReference type="RefSeq" id="XP_007912853.1">
    <property type="nucleotide sequence ID" value="XM_007914662.1"/>
</dbReference>
<dbReference type="GO" id="GO:0000981">
    <property type="term" value="F:DNA-binding transcription factor activity, RNA polymerase II-specific"/>
    <property type="evidence" value="ECO:0007669"/>
    <property type="project" value="InterPro"/>
</dbReference>
<accession>R8BSY7</accession>
<feature type="domain" description="Zn(2)-C6 fungal-type" evidence="5">
    <location>
        <begin position="11"/>
        <end position="40"/>
    </location>
</feature>
<dbReference type="Pfam" id="PF00172">
    <property type="entry name" value="Zn_clus"/>
    <property type="match status" value="1"/>
</dbReference>
<dbReference type="InterPro" id="IPR001138">
    <property type="entry name" value="Zn2Cys6_DnaBD"/>
</dbReference>
<protein>
    <submittedName>
        <fullName evidence="6">Putative c6 transcription protein</fullName>
    </submittedName>
</protein>
<dbReference type="HOGENOM" id="CLU_004083_7_2_1"/>
<dbReference type="PANTHER" id="PTHR31001:SF85">
    <property type="entry name" value="ZN(II)2CYS6 TRANSCRIPTION FACTOR (EUROFUNG)"/>
    <property type="match status" value="1"/>
</dbReference>
<dbReference type="InterPro" id="IPR007219">
    <property type="entry name" value="XnlR_reg_dom"/>
</dbReference>
<dbReference type="GeneID" id="19322299"/>
<comment type="subcellular location">
    <subcellularLocation>
        <location evidence="1">Nucleus</location>
    </subcellularLocation>
</comment>
<feature type="compositionally biased region" description="Acidic residues" evidence="4">
    <location>
        <begin position="140"/>
        <end position="149"/>
    </location>
</feature>
<sequence>MLTPVAKFKTACWTCRKRKIKCAKIQPCRNCTIAGIACSYPPQVRTVRRPKKATSRSVSNDKSGADIFDRVGRLEALLNDRPQFPQMDGVGDGVFDPQKFPYEQLQDQAGGTHGMTPTSASGQPHPSPSSTNASASHQEDTDEDQDEDDEYWKKLEEECAGKVFLKTPTSVGGTMASSFHVSSFDKPKPESSPNGFPLNLSPTTLRAPLLSVTQRRVCLHRYLENVDPILKILHKPALENLMSMSDRNTPMLCASARVLIQAVCLLSITSMSEEEVLVNFENDKQWMLEKCAASTEQALVEANFLVADDLRTLQALLLFLYYLRYKGDPRLNALSGATISLASQMKLNRDGTALGLSRLEVELRRRLWWQLVNLVDHPDNSTLGCSPLSGIAADTELPSNINDFELERQDAPLGEKHGGFTDFSFCLMQYEITRAFNQIKSESSAHRDANACGAEKRLHSVREILELKYFRDETTDLPIRRFAADVVAMILAKRRILMYISLDEENGGGSLPPRTRDHLFLLALALA</sequence>
<keyword evidence="2" id="KW-0479">Metal-binding</keyword>
<reference evidence="7" key="1">
    <citation type="journal article" date="2013" name="Genome Announc.">
        <title>Draft genome sequence of the ascomycete Phaeoacremonium aleophilum strain UCR-PA7, a causal agent of the esca disease complex in grapevines.</title>
        <authorList>
            <person name="Blanco-Ulate B."/>
            <person name="Rolshausen P."/>
            <person name="Cantu D."/>
        </authorList>
    </citation>
    <scope>NUCLEOTIDE SEQUENCE [LARGE SCALE GENOMIC DNA]</scope>
    <source>
        <strain evidence="7">UCR-PA7</strain>
    </source>
</reference>
<proteinExistence type="predicted"/>
<dbReference type="CDD" id="cd00067">
    <property type="entry name" value="GAL4"/>
    <property type="match status" value="1"/>
</dbReference>
<organism evidence="6 7">
    <name type="scientific">Phaeoacremonium minimum (strain UCR-PA7)</name>
    <name type="common">Esca disease fungus</name>
    <name type="synonym">Togninia minima</name>
    <dbReference type="NCBI Taxonomy" id="1286976"/>
    <lineage>
        <taxon>Eukaryota</taxon>
        <taxon>Fungi</taxon>
        <taxon>Dikarya</taxon>
        <taxon>Ascomycota</taxon>
        <taxon>Pezizomycotina</taxon>
        <taxon>Sordariomycetes</taxon>
        <taxon>Sordariomycetidae</taxon>
        <taxon>Togniniales</taxon>
        <taxon>Togniniaceae</taxon>
        <taxon>Phaeoacremonium</taxon>
    </lineage>
</organism>
<evidence type="ECO:0000256" key="1">
    <source>
        <dbReference type="ARBA" id="ARBA00004123"/>
    </source>
</evidence>